<evidence type="ECO:0000259" key="5">
    <source>
        <dbReference type="PROSITE" id="PS50250"/>
    </source>
</evidence>
<sequence length="281" mass="31232">MEQARALNALEQFIVLTKSASSPRAAVDLITRATSHPNTFIFAELLDTPQVQALADSPEFSSYLTLLKIFSYGIYTDYYVTPNLPKLNEAQIHKIRQLSIITLAKDPAKLTYENLIRVLELRDARELEDLVISCLYAGLLTATLDPYHKMVCVTSVSALRDLPPDSIPSMLNTLSEWSSRCESTLADLEKQIVAVKAEALKRRKEQKEWAAHVDKLIEEKSEQDKLDGGRVGKRMVPAVKRGSGMIGAGADYDDGKMDLDDEDEVPKASKKRGFANIGFGK</sequence>
<dbReference type="STRING" id="5539.A0A3E2HLR1"/>
<dbReference type="GO" id="GO:0008180">
    <property type="term" value="C:COP9 signalosome"/>
    <property type="evidence" value="ECO:0007669"/>
    <property type="project" value="UniProtKB-KW"/>
</dbReference>
<accession>A0A3E2HLR1</accession>
<dbReference type="Pfam" id="PF01399">
    <property type="entry name" value="PCI"/>
    <property type="match status" value="1"/>
</dbReference>
<evidence type="ECO:0000256" key="4">
    <source>
        <dbReference type="SAM" id="MobiDB-lite"/>
    </source>
</evidence>
<evidence type="ECO:0000256" key="2">
    <source>
        <dbReference type="ARBA" id="ARBA00022790"/>
    </source>
</evidence>
<feature type="domain" description="PCI" evidence="5">
    <location>
        <begin position="2"/>
        <end position="158"/>
    </location>
</feature>
<evidence type="ECO:0000256" key="1">
    <source>
        <dbReference type="ARBA" id="ARBA00008482"/>
    </source>
</evidence>
<dbReference type="EMBL" id="NCSJ02000022">
    <property type="protein sequence ID" value="RFU34324.1"/>
    <property type="molecule type" value="Genomic_DNA"/>
</dbReference>
<evidence type="ECO:0000256" key="3">
    <source>
        <dbReference type="SAM" id="Coils"/>
    </source>
</evidence>
<keyword evidence="3" id="KW-0175">Coiled coil</keyword>
<reference evidence="6 7" key="1">
    <citation type="submission" date="2018-05" db="EMBL/GenBank/DDBJ databases">
        <title>Draft genome sequence of Scytalidium lignicola DSM 105466, a ubiquitous saprotrophic fungus.</title>
        <authorList>
            <person name="Buettner E."/>
            <person name="Gebauer A.M."/>
            <person name="Hofrichter M."/>
            <person name="Liers C."/>
            <person name="Kellner H."/>
        </authorList>
    </citation>
    <scope>NUCLEOTIDE SEQUENCE [LARGE SCALE GENOMIC DNA]</scope>
    <source>
        <strain evidence="6 7">DSM 105466</strain>
    </source>
</reference>
<feature type="non-terminal residue" evidence="6">
    <location>
        <position position="1"/>
    </location>
</feature>
<dbReference type="Proteomes" id="UP000258309">
    <property type="component" value="Unassembled WGS sequence"/>
</dbReference>
<keyword evidence="7" id="KW-1185">Reference proteome</keyword>
<gene>
    <name evidence="6" type="ORF">B7463_g2020</name>
</gene>
<dbReference type="OMA" id="GTYKQFR"/>
<comment type="caution">
    <text evidence="6">The sequence shown here is derived from an EMBL/GenBank/DDBJ whole genome shotgun (WGS) entry which is preliminary data.</text>
</comment>
<organism evidence="6 7">
    <name type="scientific">Scytalidium lignicola</name>
    <name type="common">Hyphomycete</name>
    <dbReference type="NCBI Taxonomy" id="5539"/>
    <lineage>
        <taxon>Eukaryota</taxon>
        <taxon>Fungi</taxon>
        <taxon>Dikarya</taxon>
        <taxon>Ascomycota</taxon>
        <taxon>Pezizomycotina</taxon>
        <taxon>Leotiomycetes</taxon>
        <taxon>Leotiomycetes incertae sedis</taxon>
        <taxon>Scytalidium</taxon>
    </lineage>
</organism>
<feature type="coiled-coil region" evidence="3">
    <location>
        <begin position="178"/>
        <end position="205"/>
    </location>
</feature>
<dbReference type="AlphaFoldDB" id="A0A3E2HLR1"/>
<dbReference type="Pfam" id="PF22061">
    <property type="entry name" value="CSN7_HB_subdom"/>
    <property type="match status" value="1"/>
</dbReference>
<dbReference type="SMART" id="SM00088">
    <property type="entry name" value="PINT"/>
    <property type="match status" value="1"/>
</dbReference>
<protein>
    <recommendedName>
        <fullName evidence="5">PCI domain-containing protein</fullName>
    </recommendedName>
</protein>
<feature type="non-terminal residue" evidence="6">
    <location>
        <position position="281"/>
    </location>
</feature>
<dbReference type="PROSITE" id="PS50250">
    <property type="entry name" value="PCI"/>
    <property type="match status" value="1"/>
</dbReference>
<keyword evidence="2" id="KW-0736">Signalosome</keyword>
<dbReference type="PANTHER" id="PTHR15350">
    <property type="entry name" value="COP9 SIGNALOSOME COMPLEX SUBUNIT 7/DENDRITIC CELL PROTEIN GA17"/>
    <property type="match status" value="1"/>
</dbReference>
<dbReference type="InterPro" id="IPR000717">
    <property type="entry name" value="PCI_dom"/>
</dbReference>
<dbReference type="InterPro" id="IPR045237">
    <property type="entry name" value="COPS7/eIF3m"/>
</dbReference>
<feature type="region of interest" description="Disordered" evidence="4">
    <location>
        <begin position="250"/>
        <end position="281"/>
    </location>
</feature>
<name>A0A3E2HLR1_SCYLI</name>
<evidence type="ECO:0000313" key="6">
    <source>
        <dbReference type="EMBL" id="RFU34324.1"/>
    </source>
</evidence>
<dbReference type="OrthoDB" id="10265275at2759"/>
<comment type="similarity">
    <text evidence="1">Belongs to the CSN7/EIF3M family. CSN7 subfamily.</text>
</comment>
<proteinExistence type="inferred from homology"/>
<dbReference type="PANTHER" id="PTHR15350:SF5">
    <property type="entry name" value="COP9 SIGNALOSOME COMPLEX SUBUNIT 7"/>
    <property type="match status" value="1"/>
</dbReference>
<evidence type="ECO:0000313" key="7">
    <source>
        <dbReference type="Proteomes" id="UP000258309"/>
    </source>
</evidence>